<evidence type="ECO:0000313" key="10">
    <source>
        <dbReference type="Proteomes" id="UP000199372"/>
    </source>
</evidence>
<keyword evidence="10" id="KW-1185">Reference proteome</keyword>
<comment type="similarity">
    <text evidence="1">Belongs to the transferase hexapeptide repeat family.</text>
</comment>
<evidence type="ECO:0000256" key="7">
    <source>
        <dbReference type="ARBA" id="ARBA00067695"/>
    </source>
</evidence>
<organism evidence="9 10">
    <name type="scientific">Palleronia pelagia</name>
    <dbReference type="NCBI Taxonomy" id="387096"/>
    <lineage>
        <taxon>Bacteria</taxon>
        <taxon>Pseudomonadati</taxon>
        <taxon>Pseudomonadota</taxon>
        <taxon>Alphaproteobacteria</taxon>
        <taxon>Rhodobacterales</taxon>
        <taxon>Roseobacteraceae</taxon>
        <taxon>Palleronia</taxon>
    </lineage>
</organism>
<dbReference type="PANTHER" id="PTHR23416:SF23">
    <property type="entry name" value="ACETYLTRANSFERASE C18B11.09C-RELATED"/>
    <property type="match status" value="1"/>
</dbReference>
<evidence type="ECO:0000313" key="9">
    <source>
        <dbReference type="EMBL" id="SEM81746.1"/>
    </source>
</evidence>
<dbReference type="Pfam" id="PF00132">
    <property type="entry name" value="Hexapep"/>
    <property type="match status" value="1"/>
</dbReference>
<keyword evidence="2" id="KW-0536">Nodulation</keyword>
<dbReference type="SUPFAM" id="SSF51161">
    <property type="entry name" value="Trimeric LpxA-like enzymes"/>
    <property type="match status" value="1"/>
</dbReference>
<comment type="function">
    <text evidence="6">Acetyltransferase implicated in the O-acetylation of Nod factors.</text>
</comment>
<feature type="domain" description="Maltose/galactoside acetyltransferase" evidence="8">
    <location>
        <begin position="5"/>
        <end position="58"/>
    </location>
</feature>
<accession>A0A1H8BG66</accession>
<dbReference type="RefSeq" id="WP_091844065.1">
    <property type="nucleotide sequence ID" value="NZ_FOCM01000001.1"/>
</dbReference>
<evidence type="ECO:0000259" key="8">
    <source>
        <dbReference type="SMART" id="SM01266"/>
    </source>
</evidence>
<evidence type="ECO:0000256" key="6">
    <source>
        <dbReference type="ARBA" id="ARBA00055587"/>
    </source>
</evidence>
<keyword evidence="4" id="KW-0677">Repeat</keyword>
<dbReference type="GO" id="GO:0008374">
    <property type="term" value="F:O-acyltransferase activity"/>
    <property type="evidence" value="ECO:0007669"/>
    <property type="project" value="TreeGrafter"/>
</dbReference>
<evidence type="ECO:0000256" key="4">
    <source>
        <dbReference type="ARBA" id="ARBA00022737"/>
    </source>
</evidence>
<evidence type="ECO:0000256" key="3">
    <source>
        <dbReference type="ARBA" id="ARBA00022679"/>
    </source>
</evidence>
<dbReference type="InterPro" id="IPR024688">
    <property type="entry name" value="Mac_dom"/>
</dbReference>
<dbReference type="Gene3D" id="2.160.10.10">
    <property type="entry name" value="Hexapeptide repeat proteins"/>
    <property type="match status" value="1"/>
</dbReference>
<protein>
    <recommendedName>
        <fullName evidence="7">Nodulation protein L</fullName>
    </recommendedName>
</protein>
<dbReference type="OrthoDB" id="9815592at2"/>
<dbReference type="Pfam" id="PF12464">
    <property type="entry name" value="Mac"/>
    <property type="match status" value="1"/>
</dbReference>
<dbReference type="SMART" id="SM01266">
    <property type="entry name" value="Mac"/>
    <property type="match status" value="1"/>
</dbReference>
<proteinExistence type="inferred from homology"/>
<dbReference type="Proteomes" id="UP000199372">
    <property type="component" value="Unassembled WGS sequence"/>
</dbReference>
<dbReference type="InterPro" id="IPR018357">
    <property type="entry name" value="Hexapep_transf_CS"/>
</dbReference>
<evidence type="ECO:0000256" key="2">
    <source>
        <dbReference type="ARBA" id="ARBA00022458"/>
    </source>
</evidence>
<dbReference type="GO" id="GO:0016407">
    <property type="term" value="F:acetyltransferase activity"/>
    <property type="evidence" value="ECO:0007669"/>
    <property type="project" value="InterPro"/>
</dbReference>
<dbReference type="FunFam" id="2.160.10.10:FF:000025">
    <property type="entry name" value="Hexapeptide-repeat containing-acetyltransferase"/>
    <property type="match status" value="1"/>
</dbReference>
<dbReference type="PROSITE" id="PS00101">
    <property type="entry name" value="HEXAPEP_TRANSFERASES"/>
    <property type="match status" value="1"/>
</dbReference>
<name>A0A1H8BG66_9RHOB</name>
<evidence type="ECO:0000256" key="5">
    <source>
        <dbReference type="ARBA" id="ARBA00023315"/>
    </source>
</evidence>
<keyword evidence="3 9" id="KW-0808">Transferase</keyword>
<dbReference type="EMBL" id="FOCM01000001">
    <property type="protein sequence ID" value="SEM81746.1"/>
    <property type="molecule type" value="Genomic_DNA"/>
</dbReference>
<dbReference type="CDD" id="cd03357">
    <property type="entry name" value="LbH_MAT_GAT"/>
    <property type="match status" value="1"/>
</dbReference>
<evidence type="ECO:0000256" key="1">
    <source>
        <dbReference type="ARBA" id="ARBA00007274"/>
    </source>
</evidence>
<reference evidence="10" key="1">
    <citation type="submission" date="2016-10" db="EMBL/GenBank/DDBJ databases">
        <authorList>
            <person name="Varghese N."/>
            <person name="Submissions S."/>
        </authorList>
    </citation>
    <scope>NUCLEOTIDE SEQUENCE [LARGE SCALE GENOMIC DNA]</scope>
    <source>
        <strain evidence="10">DSM 26893</strain>
    </source>
</reference>
<keyword evidence="5" id="KW-0012">Acyltransferase</keyword>
<dbReference type="GO" id="GO:0005829">
    <property type="term" value="C:cytosol"/>
    <property type="evidence" value="ECO:0007669"/>
    <property type="project" value="TreeGrafter"/>
</dbReference>
<dbReference type="InterPro" id="IPR011004">
    <property type="entry name" value="Trimer_LpxA-like_sf"/>
</dbReference>
<dbReference type="InterPro" id="IPR051159">
    <property type="entry name" value="Hexapeptide_acetyltransf"/>
</dbReference>
<sequence>MASEREKMVSGQLYHPGDPELAAARTRAQGLMRAYNQTIVGEDARGPILAALLGSHGAAPALRAPFYVDYGFNIHLGDQVFANFGCCFLDVCEIRIGHRAAIGPYVQLLTADHPRESETRRQMLENGAPITIGDDVWIGGGAIVLPGVTVGDGAIIGAGAVVTRDVPAGVTVKGNPAR</sequence>
<dbReference type="PANTHER" id="PTHR23416">
    <property type="entry name" value="SIALIC ACID SYNTHASE-RELATED"/>
    <property type="match status" value="1"/>
</dbReference>
<gene>
    <name evidence="9" type="ORF">SAMN04488011_101581</name>
</gene>
<dbReference type="AlphaFoldDB" id="A0A1H8BG66"/>
<dbReference type="InterPro" id="IPR001451">
    <property type="entry name" value="Hexapep"/>
</dbReference>